<gene>
    <name evidence="2" type="ORF">HMPREF0501_01462</name>
</gene>
<proteinExistence type="predicted"/>
<dbReference type="Pfam" id="PF13472">
    <property type="entry name" value="Lipase_GDSL_2"/>
    <property type="match status" value="1"/>
</dbReference>
<dbReference type="AlphaFoldDB" id="C7XXP8"/>
<sequence length="313" mass="34590">MKFSANAIVEQTHLTGRWFIHDHFLMSPLLGASLNFTIRNSASLSIQTVINANPLSPSQFFTCRIDNGPWHRWPASDKSMTLSFSPVCHQICIMTGGNCDLDDVWNKNEVFTIAGMTVDDSATIQPLAKSTRVLVLGDSITAGCWVDGKHASVDYRPESNYLAVAQDLLPQIEIHRVAYSAAGVLRPGTGNVPPAQTWLTQLNAQLAAPTKPFNLVIIALGVNDRRFSTSEFRQAYTKYVKTVQQRYHCPVALMVPFLQSFAQEIKTIGQEIKIPVIPTVDWCSETVDGLHPSRRGSLTAGQHFAQALLQLVQ</sequence>
<accession>C7XXP8</accession>
<reference evidence="2 3" key="1">
    <citation type="submission" date="2009-06" db="EMBL/GenBank/DDBJ databases">
        <title>The Genome Sequence of Lactobacillus coleohominis strain 101-4-CHN.</title>
        <authorList>
            <consortium name="The Broad Institute Genome Sequencing Platform"/>
            <person name="Ward D."/>
            <person name="Young S.K."/>
            <person name="Zeng Q."/>
            <person name="Koehrsen M."/>
            <person name="Alvarado L."/>
            <person name="Berlin A."/>
            <person name="Borenstein D."/>
            <person name="Chen Z."/>
            <person name="Engels R."/>
            <person name="Freedman E."/>
            <person name="Gellesch M."/>
            <person name="Goldberg J."/>
            <person name="Griggs A."/>
            <person name="Gujja S."/>
            <person name="Heiman D."/>
            <person name="Hepburn T."/>
            <person name="Howarth C."/>
            <person name="Jen D."/>
            <person name="Larson L."/>
            <person name="Lewis B."/>
            <person name="Mehta T."/>
            <person name="Park D."/>
            <person name="Pearson M."/>
            <person name="Roberts A."/>
            <person name="Saif S."/>
            <person name="Shea T."/>
            <person name="Shenoy N."/>
            <person name="Sisk P."/>
            <person name="Stolte C."/>
            <person name="Sykes S."/>
            <person name="Walk T."/>
            <person name="White J."/>
            <person name="Yandava C."/>
            <person name="Liu Y."/>
            <person name="Xu Q."/>
            <person name="Lander E."/>
            <person name="Nusbaum C."/>
            <person name="Galagan J."/>
            <person name="Birren B."/>
        </authorList>
    </citation>
    <scope>NUCLEOTIDE SEQUENCE [LARGE SCALE GENOMIC DNA]</scope>
    <source>
        <strain evidence="2 3">101-4-CHN</strain>
    </source>
</reference>
<feature type="domain" description="SGNH hydrolase-type esterase" evidence="1">
    <location>
        <begin position="135"/>
        <end position="296"/>
    </location>
</feature>
<name>C7XXP8_9LACO</name>
<dbReference type="Proteomes" id="UP000003987">
    <property type="component" value="Unassembled WGS sequence"/>
</dbReference>
<organism evidence="2 3">
    <name type="scientific">Limosilactobacillus coleohominis 101-4-CHN</name>
    <dbReference type="NCBI Taxonomy" id="575594"/>
    <lineage>
        <taxon>Bacteria</taxon>
        <taxon>Bacillati</taxon>
        <taxon>Bacillota</taxon>
        <taxon>Bacilli</taxon>
        <taxon>Lactobacillales</taxon>
        <taxon>Lactobacillaceae</taxon>
        <taxon>Limosilactobacillus</taxon>
    </lineage>
</organism>
<dbReference type="InterPro" id="IPR036514">
    <property type="entry name" value="SGNH_hydro_sf"/>
</dbReference>
<keyword evidence="3" id="KW-1185">Reference proteome</keyword>
<evidence type="ECO:0000313" key="2">
    <source>
        <dbReference type="EMBL" id="EEU29668.1"/>
    </source>
</evidence>
<dbReference type="OrthoDB" id="9801375at2"/>
<dbReference type="eggNOG" id="COG2755">
    <property type="taxonomic scope" value="Bacteria"/>
</dbReference>
<dbReference type="STRING" id="575594.HMPREF0501_01462"/>
<dbReference type="RefSeq" id="WP_006917401.1">
    <property type="nucleotide sequence ID" value="NZ_GG698806.1"/>
</dbReference>
<dbReference type="HOGENOM" id="CLU_870942_0_0_9"/>
<dbReference type="Gene3D" id="3.40.50.1110">
    <property type="entry name" value="SGNH hydrolase"/>
    <property type="match status" value="1"/>
</dbReference>
<protein>
    <recommendedName>
        <fullName evidence="1">SGNH hydrolase-type esterase domain-containing protein</fullName>
    </recommendedName>
</protein>
<dbReference type="EMBL" id="GG698806">
    <property type="protein sequence ID" value="EEU29668.1"/>
    <property type="molecule type" value="Genomic_DNA"/>
</dbReference>
<dbReference type="InterPro" id="IPR013830">
    <property type="entry name" value="SGNH_hydro"/>
</dbReference>
<evidence type="ECO:0000259" key="1">
    <source>
        <dbReference type="Pfam" id="PF13472"/>
    </source>
</evidence>
<evidence type="ECO:0000313" key="3">
    <source>
        <dbReference type="Proteomes" id="UP000003987"/>
    </source>
</evidence>
<dbReference type="SUPFAM" id="SSF52266">
    <property type="entry name" value="SGNH hydrolase"/>
    <property type="match status" value="1"/>
</dbReference>